<dbReference type="RefSeq" id="WP_266444243.1">
    <property type="nucleotide sequence ID" value="NZ_BAAAZX010000029.1"/>
</dbReference>
<proteinExistence type="predicted"/>
<protein>
    <submittedName>
        <fullName evidence="1">Uncharacterized protein</fullName>
    </submittedName>
</protein>
<accession>A0ABP7T2V8</accession>
<evidence type="ECO:0000313" key="2">
    <source>
        <dbReference type="Proteomes" id="UP001500456"/>
    </source>
</evidence>
<sequence>MLTTFPLWLPWLIVHPPLLNVELELRRQKGDGAVKGCERLAQIRTPAPEQDATPRR</sequence>
<organism evidence="1 2">
    <name type="scientific">Streptomyces plumbiresistens</name>
    <dbReference type="NCBI Taxonomy" id="511811"/>
    <lineage>
        <taxon>Bacteria</taxon>
        <taxon>Bacillati</taxon>
        <taxon>Actinomycetota</taxon>
        <taxon>Actinomycetes</taxon>
        <taxon>Kitasatosporales</taxon>
        <taxon>Streptomycetaceae</taxon>
        <taxon>Streptomyces</taxon>
    </lineage>
</organism>
<name>A0ABP7T2V8_9ACTN</name>
<gene>
    <name evidence="1" type="ORF">GCM10022232_75790</name>
</gene>
<reference evidence="2" key="1">
    <citation type="journal article" date="2019" name="Int. J. Syst. Evol. Microbiol.">
        <title>The Global Catalogue of Microorganisms (GCM) 10K type strain sequencing project: providing services to taxonomists for standard genome sequencing and annotation.</title>
        <authorList>
            <consortium name="The Broad Institute Genomics Platform"/>
            <consortium name="The Broad Institute Genome Sequencing Center for Infectious Disease"/>
            <person name="Wu L."/>
            <person name="Ma J."/>
        </authorList>
    </citation>
    <scope>NUCLEOTIDE SEQUENCE [LARGE SCALE GENOMIC DNA]</scope>
    <source>
        <strain evidence="2">JCM 16924</strain>
    </source>
</reference>
<dbReference type="EMBL" id="BAAAZX010000029">
    <property type="protein sequence ID" value="GAA4020130.1"/>
    <property type="molecule type" value="Genomic_DNA"/>
</dbReference>
<keyword evidence="2" id="KW-1185">Reference proteome</keyword>
<comment type="caution">
    <text evidence="1">The sequence shown here is derived from an EMBL/GenBank/DDBJ whole genome shotgun (WGS) entry which is preliminary data.</text>
</comment>
<evidence type="ECO:0000313" key="1">
    <source>
        <dbReference type="EMBL" id="GAA4020130.1"/>
    </source>
</evidence>
<dbReference type="Proteomes" id="UP001500456">
    <property type="component" value="Unassembled WGS sequence"/>
</dbReference>